<comment type="caution">
    <text evidence="7">The sequence shown here is derived from an EMBL/GenBank/DDBJ whole genome shotgun (WGS) entry which is preliminary data.</text>
</comment>
<feature type="domain" description="Peptidase S54 rhomboid" evidence="6">
    <location>
        <begin position="51"/>
        <end position="189"/>
    </location>
</feature>
<gene>
    <name evidence="7" type="ORF">JG29_06090</name>
</gene>
<feature type="transmembrane region" description="Helical" evidence="5">
    <location>
        <begin position="93"/>
        <end position="111"/>
    </location>
</feature>
<feature type="transmembrane region" description="Helical" evidence="5">
    <location>
        <begin position="200"/>
        <end position="219"/>
    </location>
</feature>
<organism evidence="7 8">
    <name type="scientific">Bombilactobacillus mellis</name>
    <dbReference type="NCBI Taxonomy" id="1218508"/>
    <lineage>
        <taxon>Bacteria</taxon>
        <taxon>Bacillati</taxon>
        <taxon>Bacillota</taxon>
        <taxon>Bacilli</taxon>
        <taxon>Lactobacillales</taxon>
        <taxon>Lactobacillaceae</taxon>
        <taxon>Bombilactobacillus</taxon>
    </lineage>
</organism>
<evidence type="ECO:0000256" key="2">
    <source>
        <dbReference type="ARBA" id="ARBA00022692"/>
    </source>
</evidence>
<evidence type="ECO:0000313" key="8">
    <source>
        <dbReference type="Proteomes" id="UP000033695"/>
    </source>
</evidence>
<dbReference type="EMBL" id="JXBZ01000005">
    <property type="protein sequence ID" value="KJY49159.1"/>
    <property type="molecule type" value="Genomic_DNA"/>
</dbReference>
<evidence type="ECO:0000259" key="6">
    <source>
        <dbReference type="Pfam" id="PF01694"/>
    </source>
</evidence>
<dbReference type="PATRIC" id="fig|1218508.4.peg.624"/>
<dbReference type="PANTHER" id="PTHR43731:SF26">
    <property type="entry name" value="RHOMBOID-LIKE PROTEIN 10, CHLOROPLASTIC"/>
    <property type="match status" value="1"/>
</dbReference>
<reference evidence="7 8" key="1">
    <citation type="submission" date="2014-12" db="EMBL/GenBank/DDBJ databases">
        <title>Comparative genomics of the lactic acid bacteria isolated from the honey bee gut.</title>
        <authorList>
            <person name="Ellegaard K.M."/>
            <person name="Tamarit D."/>
            <person name="Javelind E."/>
            <person name="Olofsson T."/>
            <person name="Andersson S.G."/>
            <person name="Vasquez A."/>
        </authorList>
    </citation>
    <scope>NUCLEOTIDE SEQUENCE [LARGE SCALE GENOMIC DNA]</scope>
    <source>
        <strain evidence="7 8">Hon2</strain>
    </source>
</reference>
<dbReference type="PANTHER" id="PTHR43731">
    <property type="entry name" value="RHOMBOID PROTEASE"/>
    <property type="match status" value="1"/>
</dbReference>
<sequence length="224" mass="24644">MMRRIRQLPWATYTILLLQVIVFGWEILQGGSENISALVAAGAKVNGLVAQGQWWRLITPIFVHIGWQHILINSLTLYFMGQQLEFLYGPLKFIGLYLLSGIGGNLMSFAFGSNTSLSAGASTSLFGLFGLYVTLGLIFRKNEVIRQWSQQFLLLIILNLGTDIFMGGIDIWGHIGGALTGCLLGFVISVPQMQNSLSRLGRIISIVILLVLTVVLYQIGVARA</sequence>
<proteinExistence type="predicted"/>
<feature type="transmembrane region" description="Helical" evidence="5">
    <location>
        <begin position="175"/>
        <end position="193"/>
    </location>
</feature>
<dbReference type="Proteomes" id="UP000033695">
    <property type="component" value="Unassembled WGS sequence"/>
</dbReference>
<keyword evidence="3 5" id="KW-1133">Transmembrane helix</keyword>
<dbReference type="InterPro" id="IPR022764">
    <property type="entry name" value="Peptidase_S54_rhomboid_dom"/>
</dbReference>
<keyword evidence="2 5" id="KW-0812">Transmembrane</keyword>
<dbReference type="GO" id="GO:0004252">
    <property type="term" value="F:serine-type endopeptidase activity"/>
    <property type="evidence" value="ECO:0007669"/>
    <property type="project" value="InterPro"/>
</dbReference>
<dbReference type="Pfam" id="PF01694">
    <property type="entry name" value="Rhomboid"/>
    <property type="match status" value="1"/>
</dbReference>
<comment type="subcellular location">
    <subcellularLocation>
        <location evidence="1">Membrane</location>
        <topology evidence="1">Multi-pass membrane protein</topology>
    </subcellularLocation>
</comment>
<feature type="transmembrane region" description="Helical" evidence="5">
    <location>
        <begin position="117"/>
        <end position="139"/>
    </location>
</feature>
<dbReference type="InterPro" id="IPR035952">
    <property type="entry name" value="Rhomboid-like_sf"/>
</dbReference>
<evidence type="ECO:0000256" key="5">
    <source>
        <dbReference type="SAM" id="Phobius"/>
    </source>
</evidence>
<dbReference type="HOGENOM" id="CLU_055068_3_2_9"/>
<dbReference type="Gene3D" id="1.20.1540.10">
    <property type="entry name" value="Rhomboid-like"/>
    <property type="match status" value="1"/>
</dbReference>
<dbReference type="SUPFAM" id="SSF144091">
    <property type="entry name" value="Rhomboid-like"/>
    <property type="match status" value="1"/>
</dbReference>
<evidence type="ECO:0000256" key="3">
    <source>
        <dbReference type="ARBA" id="ARBA00022989"/>
    </source>
</evidence>
<keyword evidence="4 5" id="KW-0472">Membrane</keyword>
<feature type="transmembrane region" description="Helical" evidence="5">
    <location>
        <begin position="151"/>
        <end position="169"/>
    </location>
</feature>
<dbReference type="GO" id="GO:0006508">
    <property type="term" value="P:proteolysis"/>
    <property type="evidence" value="ECO:0007669"/>
    <property type="project" value="UniProtKB-KW"/>
</dbReference>
<protein>
    <submittedName>
        <fullName evidence="7">Membrane-associated serine protease</fullName>
    </submittedName>
</protein>
<evidence type="ECO:0000313" key="7">
    <source>
        <dbReference type="EMBL" id="KJY49159.1"/>
    </source>
</evidence>
<dbReference type="GO" id="GO:0016020">
    <property type="term" value="C:membrane"/>
    <property type="evidence" value="ECO:0007669"/>
    <property type="project" value="UniProtKB-SubCell"/>
</dbReference>
<keyword evidence="7" id="KW-0645">Protease</keyword>
<evidence type="ECO:0000256" key="4">
    <source>
        <dbReference type="ARBA" id="ARBA00023136"/>
    </source>
</evidence>
<name>A0A0F4KT36_9LACO</name>
<dbReference type="AlphaFoldDB" id="A0A0F4KT36"/>
<accession>A0A0F4KT36</accession>
<dbReference type="STRING" id="1218508.JG29_06090"/>
<dbReference type="InterPro" id="IPR050925">
    <property type="entry name" value="Rhomboid_protease_S54"/>
</dbReference>
<keyword evidence="7" id="KW-0378">Hydrolase</keyword>
<keyword evidence="8" id="KW-1185">Reference proteome</keyword>
<feature type="transmembrane region" description="Helical" evidence="5">
    <location>
        <begin position="57"/>
        <end position="81"/>
    </location>
</feature>
<evidence type="ECO:0000256" key="1">
    <source>
        <dbReference type="ARBA" id="ARBA00004141"/>
    </source>
</evidence>